<proteinExistence type="inferred from homology"/>
<organism evidence="6 7">
    <name type="scientific">Thiorhodovibrio frisius</name>
    <dbReference type="NCBI Taxonomy" id="631362"/>
    <lineage>
        <taxon>Bacteria</taxon>
        <taxon>Pseudomonadati</taxon>
        <taxon>Pseudomonadota</taxon>
        <taxon>Gammaproteobacteria</taxon>
        <taxon>Chromatiales</taxon>
        <taxon>Chromatiaceae</taxon>
        <taxon>Thiorhodovibrio</taxon>
    </lineage>
</organism>
<evidence type="ECO:0000256" key="4">
    <source>
        <dbReference type="PIRSR" id="PIRSR000390-2"/>
    </source>
</evidence>
<comment type="similarity">
    <text evidence="2 5">Belongs to the DegT/DnrJ/EryC1 family.</text>
</comment>
<dbReference type="GO" id="GO:0030170">
    <property type="term" value="F:pyridoxal phosphate binding"/>
    <property type="evidence" value="ECO:0007669"/>
    <property type="project" value="TreeGrafter"/>
</dbReference>
<dbReference type="AlphaFoldDB" id="H8Z0A0"/>
<dbReference type="InterPro" id="IPR015421">
    <property type="entry name" value="PyrdxlP-dep_Trfase_major"/>
</dbReference>
<dbReference type="eggNOG" id="COG0399">
    <property type="taxonomic scope" value="Bacteria"/>
</dbReference>
<dbReference type="GO" id="GO:0008483">
    <property type="term" value="F:transaminase activity"/>
    <property type="evidence" value="ECO:0007669"/>
    <property type="project" value="TreeGrafter"/>
</dbReference>
<dbReference type="InterPro" id="IPR000653">
    <property type="entry name" value="DegT/StrS_aminotransferase"/>
</dbReference>
<gene>
    <name evidence="6" type="ORF">Thi970DRAFT_02561</name>
</gene>
<dbReference type="InterPro" id="IPR015424">
    <property type="entry name" value="PyrdxlP-dep_Trfase"/>
</dbReference>
<evidence type="ECO:0000256" key="2">
    <source>
        <dbReference type="ARBA" id="ARBA00037999"/>
    </source>
</evidence>
<dbReference type="Proteomes" id="UP000002964">
    <property type="component" value="Unassembled WGS sequence"/>
</dbReference>
<dbReference type="HOGENOM" id="CLU_033332_0_2_6"/>
<protein>
    <submittedName>
        <fullName evidence="6">Putative PLP-dependent enzyme possibly involved in cell wall biogenesis</fullName>
    </submittedName>
</protein>
<dbReference type="SUPFAM" id="SSF53383">
    <property type="entry name" value="PLP-dependent transferases"/>
    <property type="match status" value="1"/>
</dbReference>
<dbReference type="PANTHER" id="PTHR30244:SF34">
    <property type="entry name" value="DTDP-4-AMINO-4,6-DIDEOXYGALACTOSE TRANSAMINASE"/>
    <property type="match status" value="1"/>
</dbReference>
<dbReference type="PIRSF" id="PIRSF000390">
    <property type="entry name" value="PLP_StrS"/>
    <property type="match status" value="1"/>
</dbReference>
<feature type="active site" description="Proton acceptor" evidence="3">
    <location>
        <position position="186"/>
    </location>
</feature>
<dbReference type="OrthoDB" id="9804264at2"/>
<evidence type="ECO:0000256" key="1">
    <source>
        <dbReference type="ARBA" id="ARBA00022898"/>
    </source>
</evidence>
<dbReference type="CDD" id="cd00616">
    <property type="entry name" value="AHBA_syn"/>
    <property type="match status" value="1"/>
</dbReference>
<dbReference type="PANTHER" id="PTHR30244">
    <property type="entry name" value="TRANSAMINASE"/>
    <property type="match status" value="1"/>
</dbReference>
<keyword evidence="1 4" id="KW-0663">Pyridoxal phosphate</keyword>
<dbReference type="GO" id="GO:0000271">
    <property type="term" value="P:polysaccharide biosynthetic process"/>
    <property type="evidence" value="ECO:0007669"/>
    <property type="project" value="TreeGrafter"/>
</dbReference>
<name>H8Z0A0_9GAMM</name>
<dbReference type="EMBL" id="JH603169">
    <property type="protein sequence ID" value="EIC22308.1"/>
    <property type="molecule type" value="Genomic_DNA"/>
</dbReference>
<evidence type="ECO:0000313" key="6">
    <source>
        <dbReference type="EMBL" id="EIC22308.1"/>
    </source>
</evidence>
<dbReference type="InterPro" id="IPR015422">
    <property type="entry name" value="PyrdxlP-dep_Trfase_small"/>
</dbReference>
<sequence>MQFSIPFSGRAHLYTDEEIALVAATARESVPLTQGYYLNAFESAFKIYTGAKHAFAVSNATAALEMAAQLCLFQPGDEVIVPAHTFTASAYPFVKQGARIVWADFHPATRVITADTIAACLTARTKAIVVVHLYGYGADMPAIMALARQHGLLVIEDAAQALGVRIQEHHAGTFGDFGAFSFHSHKNLSTLGEGGMLTVQEDGIAALIPMLRHNGHCGFADQREDYWIPAMGNVDLPEWRGYSLMPNNVCLGEVECALGAKLLERADRINREKRERALAVIAALSDIPELTFHCVTNERHNYHLLVARIAHGWRDAFIRTMANQHRIQCIVQYCPLYRYPLYRKLGFGAATCPNTDDFFDNMVSFPFHHALLPQDLETIVSATRGTIETLRTQ</sequence>
<dbReference type="Pfam" id="PF01041">
    <property type="entry name" value="DegT_DnrJ_EryC1"/>
    <property type="match status" value="1"/>
</dbReference>
<dbReference type="Gene3D" id="3.40.640.10">
    <property type="entry name" value="Type I PLP-dependent aspartate aminotransferase-like (Major domain)"/>
    <property type="match status" value="1"/>
</dbReference>
<dbReference type="STRING" id="631362.Thi970DRAFT_02561"/>
<evidence type="ECO:0000256" key="5">
    <source>
        <dbReference type="RuleBase" id="RU004508"/>
    </source>
</evidence>
<accession>H8Z0A0</accession>
<keyword evidence="7" id="KW-1185">Reference proteome</keyword>
<reference evidence="6 7" key="2">
    <citation type="submission" date="2011-11" db="EMBL/GenBank/DDBJ databases">
        <authorList>
            <consortium name="US DOE Joint Genome Institute"/>
            <person name="Lucas S."/>
            <person name="Han J."/>
            <person name="Lapidus A."/>
            <person name="Cheng J.-F."/>
            <person name="Goodwin L."/>
            <person name="Pitluck S."/>
            <person name="Peters L."/>
            <person name="Ovchinnikova G."/>
            <person name="Zhang X."/>
            <person name="Detter J.C."/>
            <person name="Han C."/>
            <person name="Tapia R."/>
            <person name="Land M."/>
            <person name="Hauser L."/>
            <person name="Kyrpides N."/>
            <person name="Ivanova N."/>
            <person name="Pagani I."/>
            <person name="Vogl K."/>
            <person name="Liu Z."/>
            <person name="Overmann J."/>
            <person name="Frigaard N.-U."/>
            <person name="Bryant D."/>
            <person name="Woyke T."/>
        </authorList>
    </citation>
    <scope>NUCLEOTIDE SEQUENCE [LARGE SCALE GENOMIC DNA]</scope>
    <source>
        <strain evidence="6 7">970</strain>
    </source>
</reference>
<dbReference type="Gene3D" id="3.90.1150.10">
    <property type="entry name" value="Aspartate Aminotransferase, domain 1"/>
    <property type="match status" value="1"/>
</dbReference>
<dbReference type="RefSeq" id="WP_009149029.1">
    <property type="nucleotide sequence ID" value="NZ_CP121471.1"/>
</dbReference>
<reference evidence="7" key="1">
    <citation type="submission" date="2011-06" db="EMBL/GenBank/DDBJ databases">
        <authorList>
            <consortium name="US DOE Joint Genome Institute (JGI-PGF)"/>
            <person name="Lucas S."/>
            <person name="Han J."/>
            <person name="Lapidus A."/>
            <person name="Cheng J.-F."/>
            <person name="Goodwin L."/>
            <person name="Pitluck S."/>
            <person name="Peters L."/>
            <person name="Land M.L."/>
            <person name="Hauser L."/>
            <person name="Vogl K."/>
            <person name="Liu Z."/>
            <person name="Overmann J."/>
            <person name="Frigaard N.-U."/>
            <person name="Bryant D.A."/>
            <person name="Woyke T.J."/>
        </authorList>
    </citation>
    <scope>NUCLEOTIDE SEQUENCE [LARGE SCALE GENOMIC DNA]</scope>
    <source>
        <strain evidence="7">970</strain>
    </source>
</reference>
<evidence type="ECO:0000256" key="3">
    <source>
        <dbReference type="PIRSR" id="PIRSR000390-1"/>
    </source>
</evidence>
<feature type="modified residue" description="N6-(pyridoxal phosphate)lysine" evidence="4">
    <location>
        <position position="186"/>
    </location>
</feature>
<evidence type="ECO:0000313" key="7">
    <source>
        <dbReference type="Proteomes" id="UP000002964"/>
    </source>
</evidence>